<keyword evidence="1" id="KW-0723">Serine/threonine-protein kinase</keyword>
<evidence type="ECO:0000256" key="2">
    <source>
        <dbReference type="ARBA" id="ARBA00022679"/>
    </source>
</evidence>
<organism evidence="9 10">
    <name type="scientific">Sphagnum troendelagicum</name>
    <dbReference type="NCBI Taxonomy" id="128251"/>
    <lineage>
        <taxon>Eukaryota</taxon>
        <taxon>Viridiplantae</taxon>
        <taxon>Streptophyta</taxon>
        <taxon>Embryophyta</taxon>
        <taxon>Bryophyta</taxon>
        <taxon>Sphagnophytina</taxon>
        <taxon>Sphagnopsida</taxon>
        <taxon>Sphagnales</taxon>
        <taxon>Sphagnaceae</taxon>
        <taxon>Sphagnum</taxon>
    </lineage>
</organism>
<dbReference type="InterPro" id="IPR017441">
    <property type="entry name" value="Protein_kinase_ATP_BS"/>
</dbReference>
<dbReference type="InterPro" id="IPR001245">
    <property type="entry name" value="Ser-Thr/Tyr_kinase_cat_dom"/>
</dbReference>
<evidence type="ECO:0008006" key="11">
    <source>
        <dbReference type="Google" id="ProtNLM"/>
    </source>
</evidence>
<dbReference type="PROSITE" id="PS51746">
    <property type="entry name" value="PPM_2"/>
    <property type="match status" value="1"/>
</dbReference>
<proteinExistence type="predicted"/>
<dbReference type="PROSITE" id="PS00107">
    <property type="entry name" value="PROTEIN_KINASE_ATP"/>
    <property type="match status" value="1"/>
</dbReference>
<dbReference type="Gene3D" id="3.60.40.10">
    <property type="entry name" value="PPM-type phosphatase domain"/>
    <property type="match status" value="1"/>
</dbReference>
<dbReference type="InterPro" id="IPR059179">
    <property type="entry name" value="MLKL-like_MCAfunc"/>
</dbReference>
<evidence type="ECO:0000256" key="3">
    <source>
        <dbReference type="ARBA" id="ARBA00022741"/>
    </source>
</evidence>
<evidence type="ECO:0000313" key="9">
    <source>
        <dbReference type="EMBL" id="CAK9222402.1"/>
    </source>
</evidence>
<dbReference type="SUPFAM" id="SSF81606">
    <property type="entry name" value="PP2C-like"/>
    <property type="match status" value="1"/>
</dbReference>
<dbReference type="InterPro" id="IPR000719">
    <property type="entry name" value="Prot_kinase_dom"/>
</dbReference>
<dbReference type="EMBL" id="OZ019896">
    <property type="protein sequence ID" value="CAK9222402.1"/>
    <property type="molecule type" value="Genomic_DNA"/>
</dbReference>
<keyword evidence="5 6" id="KW-0067">ATP-binding</keyword>
<dbReference type="SUPFAM" id="SSF56112">
    <property type="entry name" value="Protein kinase-like (PK-like)"/>
    <property type="match status" value="1"/>
</dbReference>
<gene>
    <name evidence="9" type="ORF">CSSPTR1EN2_LOCUS16047</name>
</gene>
<evidence type="ECO:0000256" key="1">
    <source>
        <dbReference type="ARBA" id="ARBA00022527"/>
    </source>
</evidence>
<dbReference type="CDD" id="cd00143">
    <property type="entry name" value="PP2Cc"/>
    <property type="match status" value="1"/>
</dbReference>
<dbReference type="PANTHER" id="PTHR44329:SF260">
    <property type="entry name" value="PROTEIN KINASE DOMAIN-CONTAINING PROTEIN"/>
    <property type="match status" value="1"/>
</dbReference>
<protein>
    <recommendedName>
        <fullName evidence="11">Protein-serine/threonine phosphatase</fullName>
    </recommendedName>
</protein>
<dbReference type="Gene3D" id="1.10.510.10">
    <property type="entry name" value="Transferase(Phosphotransferase) domain 1"/>
    <property type="match status" value="1"/>
</dbReference>
<keyword evidence="4" id="KW-0418">Kinase</keyword>
<dbReference type="InterPro" id="IPR036537">
    <property type="entry name" value="Adaptor_Cbl_N_dom_sf"/>
</dbReference>
<dbReference type="Gene3D" id="1.20.930.20">
    <property type="entry name" value="Adaptor protein Cbl, N-terminal domain"/>
    <property type="match status" value="1"/>
</dbReference>
<dbReference type="InterPro" id="IPR011009">
    <property type="entry name" value="Kinase-like_dom_sf"/>
</dbReference>
<accession>A0ABP0UJG8</accession>
<keyword evidence="2" id="KW-0808">Transferase</keyword>
<feature type="binding site" evidence="6">
    <location>
        <position position="246"/>
    </location>
    <ligand>
        <name>ATP</name>
        <dbReference type="ChEBI" id="CHEBI:30616"/>
    </ligand>
</feature>
<dbReference type="InterPro" id="IPR051681">
    <property type="entry name" value="Ser/Thr_Kinases-Pseudokinases"/>
</dbReference>
<evidence type="ECO:0000259" key="8">
    <source>
        <dbReference type="PROSITE" id="PS51746"/>
    </source>
</evidence>
<dbReference type="Pfam" id="PF07714">
    <property type="entry name" value="PK_Tyr_Ser-Thr"/>
    <property type="match status" value="1"/>
</dbReference>
<dbReference type="SMART" id="SM00220">
    <property type="entry name" value="S_TKc"/>
    <property type="match status" value="1"/>
</dbReference>
<dbReference type="InterPro" id="IPR001932">
    <property type="entry name" value="PPM-type_phosphatase-like_dom"/>
</dbReference>
<evidence type="ECO:0000313" key="10">
    <source>
        <dbReference type="Proteomes" id="UP001497512"/>
    </source>
</evidence>
<keyword evidence="10" id="KW-1185">Reference proteome</keyword>
<sequence>MASPKDLLNECVDLAKIVSSHMEKVKFNKILCLVLATLYVEAIEVLEEVFRQGFSMDPRYVTALVELRRVMLCGRKLVTQWTQKDWWMSVITSSDSALVLQKIALHLREFHECVKVLVQIKMKLMGHPNLHPWNADGFVKVLLEKKVIMMGDDPIVHLVAEHFCGDIDSLISSVEEYKRGMFFPPKFVKLADCLLEKLQPRISNHGHPYVIDISHDVKILYEHHLGVGSFATVYKCRFLGVMAAAKVFHTNCIDMQAVEKEAKLFSELRHPNVVQFIGYGVKGCQSVIVSELMSKDLRTYLVDEKKNAGQGPPLPLLVAINIMLQVAEAMNYLHEMGVMHRDLKATNVLMKVPEKQDGLLSSMSVQAKLTDFGESKGKLHGSRYTTQMVGTARWRAPEVFEDEANREKYTKSADVYSFAMLFFEVLTGEIPFADIGSTMVLQSIRDEIRPRLPHVDYCPGYLSALIEKCWATNPAERPEFPNISQLLLCCKNLILMHACPSPQIFFMHFNVTGKGHFEYPNSFLYRHNNYIGIHGKSSISGWGMSEDWKFSFGVSSLDAKVMIGKKIAIIDGQIIACFGVFGTIPGSGIKEYWHLHLFEGLLRHPHFLDDPKLAIVETYKQFDQILCEEGNSQHVAARSKACMCVLVGDHLLVANVGDSRAVICTYGEAITLSTDHTPYQAQIEDPGPVVRYNHWLVGGGSGVPQLEQNVVTEPEIQEVTIEEGVDFLVLGTTGLWSVVSNQDAVTMAEYMPDAEKAANRLVEEAYRRGSLDDVTSVIVRFHHEA</sequence>
<evidence type="ECO:0000256" key="4">
    <source>
        <dbReference type="ARBA" id="ARBA00022777"/>
    </source>
</evidence>
<dbReference type="SMART" id="SM00332">
    <property type="entry name" value="PP2Cc"/>
    <property type="match status" value="1"/>
</dbReference>
<dbReference type="InterPro" id="IPR036457">
    <property type="entry name" value="PPM-type-like_dom_sf"/>
</dbReference>
<dbReference type="InterPro" id="IPR008271">
    <property type="entry name" value="Ser/Thr_kinase_AS"/>
</dbReference>
<evidence type="ECO:0000256" key="5">
    <source>
        <dbReference type="ARBA" id="ARBA00022840"/>
    </source>
</evidence>
<reference evidence="9" key="1">
    <citation type="submission" date="2024-02" db="EMBL/GenBank/DDBJ databases">
        <authorList>
            <consortium name="ELIXIR-Norway"/>
            <consortium name="Elixir Norway"/>
        </authorList>
    </citation>
    <scope>NUCLEOTIDE SEQUENCE</scope>
</reference>
<feature type="domain" description="Protein kinase" evidence="7">
    <location>
        <begin position="219"/>
        <end position="488"/>
    </location>
</feature>
<name>A0ABP0UJG8_9BRYO</name>
<feature type="domain" description="PPM-type phosphatase" evidence="8">
    <location>
        <begin position="551"/>
        <end position="781"/>
    </location>
</feature>
<evidence type="ECO:0000259" key="7">
    <source>
        <dbReference type="PROSITE" id="PS50011"/>
    </source>
</evidence>
<evidence type="ECO:0000256" key="6">
    <source>
        <dbReference type="PROSITE-ProRule" id="PRU10141"/>
    </source>
</evidence>
<dbReference type="PROSITE" id="PS50011">
    <property type="entry name" value="PROTEIN_KINASE_DOM"/>
    <property type="match status" value="1"/>
</dbReference>
<dbReference type="CDD" id="cd21037">
    <property type="entry name" value="MLKL_NTD"/>
    <property type="match status" value="1"/>
</dbReference>
<dbReference type="Proteomes" id="UP001497512">
    <property type="component" value="Chromosome 4"/>
</dbReference>
<dbReference type="Pfam" id="PF00481">
    <property type="entry name" value="PP2C"/>
    <property type="match status" value="1"/>
</dbReference>
<dbReference type="PROSITE" id="PS00108">
    <property type="entry name" value="PROTEIN_KINASE_ST"/>
    <property type="match status" value="1"/>
</dbReference>
<dbReference type="PANTHER" id="PTHR44329">
    <property type="entry name" value="SERINE/THREONINE-PROTEIN KINASE TNNI3K-RELATED"/>
    <property type="match status" value="1"/>
</dbReference>
<keyword evidence="3 6" id="KW-0547">Nucleotide-binding</keyword>